<accession>A0A392W618</accession>
<organism evidence="1 2">
    <name type="scientific">Trifolium medium</name>
    <dbReference type="NCBI Taxonomy" id="97028"/>
    <lineage>
        <taxon>Eukaryota</taxon>
        <taxon>Viridiplantae</taxon>
        <taxon>Streptophyta</taxon>
        <taxon>Embryophyta</taxon>
        <taxon>Tracheophyta</taxon>
        <taxon>Spermatophyta</taxon>
        <taxon>Magnoliopsida</taxon>
        <taxon>eudicotyledons</taxon>
        <taxon>Gunneridae</taxon>
        <taxon>Pentapetalae</taxon>
        <taxon>rosids</taxon>
        <taxon>fabids</taxon>
        <taxon>Fabales</taxon>
        <taxon>Fabaceae</taxon>
        <taxon>Papilionoideae</taxon>
        <taxon>50 kb inversion clade</taxon>
        <taxon>NPAAA clade</taxon>
        <taxon>Hologalegina</taxon>
        <taxon>IRL clade</taxon>
        <taxon>Trifolieae</taxon>
        <taxon>Trifolium</taxon>
    </lineage>
</organism>
<name>A0A392W618_9FABA</name>
<feature type="non-terminal residue" evidence="1">
    <location>
        <position position="17"/>
    </location>
</feature>
<evidence type="ECO:0000313" key="1">
    <source>
        <dbReference type="EMBL" id="MCI96098.1"/>
    </source>
</evidence>
<dbReference type="Proteomes" id="UP000265520">
    <property type="component" value="Unassembled WGS sequence"/>
</dbReference>
<protein>
    <submittedName>
        <fullName evidence="1">Uncharacterized protein</fullName>
    </submittedName>
</protein>
<evidence type="ECO:0000313" key="2">
    <source>
        <dbReference type="Proteomes" id="UP000265520"/>
    </source>
</evidence>
<reference evidence="1 2" key="1">
    <citation type="journal article" date="2018" name="Front. Plant Sci.">
        <title>Red Clover (Trifolium pratense) and Zigzag Clover (T. medium) - A Picture of Genomic Similarities and Differences.</title>
        <authorList>
            <person name="Dluhosova J."/>
            <person name="Istvanek J."/>
            <person name="Nedelnik J."/>
            <person name="Repkova J."/>
        </authorList>
    </citation>
    <scope>NUCLEOTIDE SEQUENCE [LARGE SCALE GENOMIC DNA]</scope>
    <source>
        <strain evidence="2">cv. 10/8</strain>
        <tissue evidence="1">Leaf</tissue>
    </source>
</reference>
<dbReference type="AlphaFoldDB" id="A0A392W618"/>
<keyword evidence="2" id="KW-1185">Reference proteome</keyword>
<comment type="caution">
    <text evidence="1">The sequence shown here is derived from an EMBL/GenBank/DDBJ whole genome shotgun (WGS) entry which is preliminary data.</text>
</comment>
<sequence>MVTDLDPILVASVIAFL</sequence>
<proteinExistence type="predicted"/>
<dbReference type="EMBL" id="LXQA011406050">
    <property type="protein sequence ID" value="MCI96098.1"/>
    <property type="molecule type" value="Genomic_DNA"/>
</dbReference>